<evidence type="ECO:0000256" key="13">
    <source>
        <dbReference type="ARBA" id="ARBA00035852"/>
    </source>
</evidence>
<gene>
    <name evidence="25" type="ORF">HGA11_28275</name>
</gene>
<evidence type="ECO:0000259" key="24">
    <source>
        <dbReference type="Pfam" id="PF03061"/>
    </source>
</evidence>
<keyword evidence="4" id="KW-1003">Cell membrane</keyword>
<evidence type="ECO:0000256" key="6">
    <source>
        <dbReference type="ARBA" id="ARBA00022703"/>
    </source>
</evidence>
<dbReference type="Proteomes" id="UP000518188">
    <property type="component" value="Unassembled WGS sequence"/>
</dbReference>
<comment type="catalytic activity">
    <reaction evidence="23">
        <text>tetradecanoyl-CoA + H2O = tetradecanoate + CoA + H(+)</text>
        <dbReference type="Rhea" id="RHEA:40119"/>
        <dbReference type="ChEBI" id="CHEBI:15377"/>
        <dbReference type="ChEBI" id="CHEBI:15378"/>
        <dbReference type="ChEBI" id="CHEBI:30807"/>
        <dbReference type="ChEBI" id="CHEBI:57287"/>
        <dbReference type="ChEBI" id="CHEBI:57385"/>
    </reaction>
    <physiologicalReaction direction="left-to-right" evidence="23">
        <dbReference type="Rhea" id="RHEA:40120"/>
    </physiologicalReaction>
</comment>
<evidence type="ECO:0000256" key="2">
    <source>
        <dbReference type="ARBA" id="ARBA00004496"/>
    </source>
</evidence>
<dbReference type="Gene3D" id="3.10.129.10">
    <property type="entry name" value="Hotdog Thioesterase"/>
    <property type="match status" value="1"/>
</dbReference>
<dbReference type="RefSeq" id="WP_049925644.1">
    <property type="nucleotide sequence ID" value="NZ_HG322954.1"/>
</dbReference>
<reference evidence="25 26" key="1">
    <citation type="submission" date="2020-04" db="EMBL/GenBank/DDBJ databases">
        <title>MicrobeNet Type strains.</title>
        <authorList>
            <person name="Nicholson A.C."/>
        </authorList>
    </citation>
    <scope>NUCLEOTIDE SEQUENCE [LARGE SCALE GENOMIC DNA]</scope>
    <source>
        <strain evidence="25 26">ATCC 700731</strain>
    </source>
</reference>
<evidence type="ECO:0000256" key="16">
    <source>
        <dbReference type="ARBA" id="ARBA00038848"/>
    </source>
</evidence>
<protein>
    <recommendedName>
        <fullName evidence="17">Acyl-coenzyme A thioesterase THEM4</fullName>
        <ecNumber evidence="16">3.1.2.2</ecNumber>
    </recommendedName>
    <alternativeName>
        <fullName evidence="18">Thioesterase superfamily member 4</fullName>
    </alternativeName>
</protein>
<evidence type="ECO:0000256" key="19">
    <source>
        <dbReference type="ARBA" id="ARBA00047588"/>
    </source>
</evidence>
<dbReference type="InterPro" id="IPR052365">
    <property type="entry name" value="THEM4/THEM5_acyl-CoA_thioest"/>
</dbReference>
<dbReference type="PANTHER" id="PTHR12418">
    <property type="entry name" value="ACYL-COENZYME A THIOESTERASE THEM4"/>
    <property type="match status" value="1"/>
</dbReference>
<evidence type="ECO:0000256" key="18">
    <source>
        <dbReference type="ARBA" id="ARBA00043210"/>
    </source>
</evidence>
<evidence type="ECO:0000313" key="26">
    <source>
        <dbReference type="Proteomes" id="UP000518188"/>
    </source>
</evidence>
<keyword evidence="5" id="KW-0963">Cytoplasm</keyword>
<dbReference type="PANTHER" id="PTHR12418:SF19">
    <property type="entry name" value="ACYL-COENZYME A THIOESTERASE THEM4"/>
    <property type="match status" value="1"/>
</dbReference>
<dbReference type="InterPro" id="IPR029069">
    <property type="entry name" value="HotDog_dom_sf"/>
</dbReference>
<comment type="catalytic activity">
    <reaction evidence="20">
        <text>hexadecanoyl-CoA + H2O = hexadecanoate + CoA + H(+)</text>
        <dbReference type="Rhea" id="RHEA:16645"/>
        <dbReference type="ChEBI" id="CHEBI:7896"/>
        <dbReference type="ChEBI" id="CHEBI:15377"/>
        <dbReference type="ChEBI" id="CHEBI:15378"/>
        <dbReference type="ChEBI" id="CHEBI:57287"/>
        <dbReference type="ChEBI" id="CHEBI:57379"/>
        <dbReference type="EC" id="3.1.2.2"/>
    </reaction>
    <physiologicalReaction direction="left-to-right" evidence="20">
        <dbReference type="Rhea" id="RHEA:16646"/>
    </physiologicalReaction>
</comment>
<dbReference type="Pfam" id="PF03061">
    <property type="entry name" value="4HBT"/>
    <property type="match status" value="1"/>
</dbReference>
<keyword evidence="9" id="KW-0809">Transit peptide</keyword>
<evidence type="ECO:0000256" key="5">
    <source>
        <dbReference type="ARBA" id="ARBA00022490"/>
    </source>
</evidence>
<comment type="subcellular location">
    <subcellularLocation>
        <location evidence="3">Cell projection</location>
        <location evidence="3">Ruffle membrane</location>
    </subcellularLocation>
    <subcellularLocation>
        <location evidence="2">Cytoplasm</location>
    </subcellularLocation>
    <subcellularLocation>
        <location evidence="1">Membrane</location>
        <topology evidence="1">Peripheral membrane protein</topology>
    </subcellularLocation>
</comment>
<keyword evidence="8" id="KW-0276">Fatty acid metabolism</keyword>
<keyword evidence="12" id="KW-0966">Cell projection</keyword>
<keyword evidence="10" id="KW-0443">Lipid metabolism</keyword>
<proteinExistence type="inferred from homology"/>
<accession>A0A7X6MTZ6</accession>
<evidence type="ECO:0000256" key="12">
    <source>
        <dbReference type="ARBA" id="ARBA00023273"/>
    </source>
</evidence>
<keyword evidence="6" id="KW-0053">Apoptosis</keyword>
<dbReference type="CDD" id="cd03443">
    <property type="entry name" value="PaaI_thioesterase"/>
    <property type="match status" value="1"/>
</dbReference>
<comment type="caution">
    <text evidence="25">The sequence shown here is derived from an EMBL/GenBank/DDBJ whole genome shotgun (WGS) entry which is preliminary data.</text>
</comment>
<comment type="catalytic activity">
    <reaction evidence="14">
        <text>(9Z)-octadecenoyl-CoA + H2O = (9Z)-octadecenoate + CoA + H(+)</text>
        <dbReference type="Rhea" id="RHEA:40139"/>
        <dbReference type="ChEBI" id="CHEBI:15377"/>
        <dbReference type="ChEBI" id="CHEBI:15378"/>
        <dbReference type="ChEBI" id="CHEBI:30823"/>
        <dbReference type="ChEBI" id="CHEBI:57287"/>
        <dbReference type="ChEBI" id="CHEBI:57387"/>
    </reaction>
    <physiologicalReaction direction="left-to-right" evidence="14">
        <dbReference type="Rhea" id="RHEA:40140"/>
    </physiologicalReaction>
</comment>
<evidence type="ECO:0000256" key="11">
    <source>
        <dbReference type="ARBA" id="ARBA00023136"/>
    </source>
</evidence>
<dbReference type="GO" id="GO:0016787">
    <property type="term" value="F:hydrolase activity"/>
    <property type="evidence" value="ECO:0007669"/>
    <property type="project" value="UniProtKB-KW"/>
</dbReference>
<comment type="similarity">
    <text evidence="15">Belongs to the THEM4/THEM5 thioesterase family.</text>
</comment>
<comment type="catalytic activity">
    <reaction evidence="13">
        <text>(5Z,8Z,11Z,14Z)-eicosatetraenoyl-CoA + H2O = (5Z,8Z,11Z,14Z)-eicosatetraenoate + CoA + H(+)</text>
        <dbReference type="Rhea" id="RHEA:40151"/>
        <dbReference type="ChEBI" id="CHEBI:15377"/>
        <dbReference type="ChEBI" id="CHEBI:15378"/>
        <dbReference type="ChEBI" id="CHEBI:32395"/>
        <dbReference type="ChEBI" id="CHEBI:57287"/>
        <dbReference type="ChEBI" id="CHEBI:57368"/>
    </reaction>
    <physiologicalReaction direction="left-to-right" evidence="13">
        <dbReference type="Rhea" id="RHEA:40152"/>
    </physiologicalReaction>
</comment>
<evidence type="ECO:0000256" key="15">
    <source>
        <dbReference type="ARBA" id="ARBA00038456"/>
    </source>
</evidence>
<evidence type="ECO:0000256" key="10">
    <source>
        <dbReference type="ARBA" id="ARBA00023098"/>
    </source>
</evidence>
<evidence type="ECO:0000256" key="23">
    <source>
        <dbReference type="ARBA" id="ARBA00048180"/>
    </source>
</evidence>
<evidence type="ECO:0000256" key="7">
    <source>
        <dbReference type="ARBA" id="ARBA00022801"/>
    </source>
</evidence>
<evidence type="ECO:0000256" key="8">
    <source>
        <dbReference type="ARBA" id="ARBA00022832"/>
    </source>
</evidence>
<dbReference type="GO" id="GO:0006631">
    <property type="term" value="P:fatty acid metabolic process"/>
    <property type="evidence" value="ECO:0007669"/>
    <property type="project" value="UniProtKB-KW"/>
</dbReference>
<dbReference type="EMBL" id="JAAXPJ010000015">
    <property type="protein sequence ID" value="NKZ14885.1"/>
    <property type="molecule type" value="Genomic_DNA"/>
</dbReference>
<comment type="catalytic activity">
    <reaction evidence="21">
        <text>decanoyl-CoA + H2O = decanoate + CoA + H(+)</text>
        <dbReference type="Rhea" id="RHEA:40059"/>
        <dbReference type="ChEBI" id="CHEBI:15377"/>
        <dbReference type="ChEBI" id="CHEBI:15378"/>
        <dbReference type="ChEBI" id="CHEBI:27689"/>
        <dbReference type="ChEBI" id="CHEBI:57287"/>
        <dbReference type="ChEBI" id="CHEBI:61430"/>
    </reaction>
    <physiologicalReaction direction="left-to-right" evidence="21">
        <dbReference type="Rhea" id="RHEA:40060"/>
    </physiologicalReaction>
</comment>
<dbReference type="EC" id="3.1.2.2" evidence="16"/>
<comment type="catalytic activity">
    <reaction evidence="19">
        <text>octanoyl-CoA + H2O = octanoate + CoA + H(+)</text>
        <dbReference type="Rhea" id="RHEA:30143"/>
        <dbReference type="ChEBI" id="CHEBI:15377"/>
        <dbReference type="ChEBI" id="CHEBI:15378"/>
        <dbReference type="ChEBI" id="CHEBI:25646"/>
        <dbReference type="ChEBI" id="CHEBI:57287"/>
        <dbReference type="ChEBI" id="CHEBI:57386"/>
    </reaction>
    <physiologicalReaction direction="left-to-right" evidence="19">
        <dbReference type="Rhea" id="RHEA:30144"/>
    </physiologicalReaction>
</comment>
<dbReference type="GO" id="GO:0005737">
    <property type="term" value="C:cytoplasm"/>
    <property type="evidence" value="ECO:0007669"/>
    <property type="project" value="UniProtKB-SubCell"/>
</dbReference>
<dbReference type="GO" id="GO:0016020">
    <property type="term" value="C:membrane"/>
    <property type="evidence" value="ECO:0007669"/>
    <property type="project" value="UniProtKB-SubCell"/>
</dbReference>
<evidence type="ECO:0000256" key="4">
    <source>
        <dbReference type="ARBA" id="ARBA00022475"/>
    </source>
</evidence>
<name>A0A7X6MTZ6_9MYCO</name>
<keyword evidence="7" id="KW-0378">Hydrolase</keyword>
<evidence type="ECO:0000256" key="9">
    <source>
        <dbReference type="ARBA" id="ARBA00022946"/>
    </source>
</evidence>
<evidence type="ECO:0000256" key="3">
    <source>
        <dbReference type="ARBA" id="ARBA00004632"/>
    </source>
</evidence>
<keyword evidence="11" id="KW-0472">Membrane</keyword>
<evidence type="ECO:0000256" key="1">
    <source>
        <dbReference type="ARBA" id="ARBA00004170"/>
    </source>
</evidence>
<dbReference type="SUPFAM" id="SSF54637">
    <property type="entry name" value="Thioesterase/thiol ester dehydrase-isomerase"/>
    <property type="match status" value="1"/>
</dbReference>
<dbReference type="AlphaFoldDB" id="A0A7X6MTZ6"/>
<evidence type="ECO:0000256" key="22">
    <source>
        <dbReference type="ARBA" id="ARBA00048074"/>
    </source>
</evidence>
<sequence>MNTPTRSEANEPLFSLEYGKLLCMGCRPMNRCRFGMRLHRVAEGDAVEGTAWFTPEHEGAGGVVHGGSVMGALDEACGAVPIAAAVLAVTAEMEVKFRRPVPLERELRIRAWPESRDERGHWIVRAEILLPDSDTVLCHARARFVERDPTEHYGRFRQWLDIERCSSADPGVPPVEKLNERTAAC</sequence>
<comment type="catalytic activity">
    <reaction evidence="22">
        <text>dodecanoyl-CoA + H2O = dodecanoate + CoA + H(+)</text>
        <dbReference type="Rhea" id="RHEA:30135"/>
        <dbReference type="ChEBI" id="CHEBI:15377"/>
        <dbReference type="ChEBI" id="CHEBI:15378"/>
        <dbReference type="ChEBI" id="CHEBI:18262"/>
        <dbReference type="ChEBI" id="CHEBI:57287"/>
        <dbReference type="ChEBI" id="CHEBI:57375"/>
    </reaction>
    <physiologicalReaction direction="left-to-right" evidence="22">
        <dbReference type="Rhea" id="RHEA:30136"/>
    </physiologicalReaction>
</comment>
<dbReference type="InterPro" id="IPR006683">
    <property type="entry name" value="Thioestr_dom"/>
</dbReference>
<organism evidence="25 26">
    <name type="scientific">Mycolicibacterium septicum DSM 44393</name>
    <dbReference type="NCBI Taxonomy" id="1341646"/>
    <lineage>
        <taxon>Bacteria</taxon>
        <taxon>Bacillati</taxon>
        <taxon>Actinomycetota</taxon>
        <taxon>Actinomycetes</taxon>
        <taxon>Mycobacteriales</taxon>
        <taxon>Mycobacteriaceae</taxon>
        <taxon>Mycolicibacterium</taxon>
    </lineage>
</organism>
<evidence type="ECO:0000256" key="14">
    <source>
        <dbReference type="ARBA" id="ARBA00037002"/>
    </source>
</evidence>
<evidence type="ECO:0000256" key="17">
    <source>
        <dbReference type="ARBA" id="ARBA00040123"/>
    </source>
</evidence>
<evidence type="ECO:0000256" key="21">
    <source>
        <dbReference type="ARBA" id="ARBA00047969"/>
    </source>
</evidence>
<evidence type="ECO:0000256" key="20">
    <source>
        <dbReference type="ARBA" id="ARBA00047734"/>
    </source>
</evidence>
<feature type="domain" description="Thioesterase" evidence="24">
    <location>
        <begin position="61"/>
        <end position="115"/>
    </location>
</feature>
<evidence type="ECO:0000313" key="25">
    <source>
        <dbReference type="EMBL" id="NKZ14885.1"/>
    </source>
</evidence>